<feature type="compositionally biased region" description="Low complexity" evidence="1">
    <location>
        <begin position="27"/>
        <end position="38"/>
    </location>
</feature>
<dbReference type="RefSeq" id="WP_271313830.1">
    <property type="nucleotide sequence ID" value="NZ_JABXJJ020000029.1"/>
</dbReference>
<feature type="region of interest" description="Disordered" evidence="1">
    <location>
        <begin position="1"/>
        <end position="85"/>
    </location>
</feature>
<reference evidence="2" key="1">
    <citation type="submission" date="2023-05" db="EMBL/GenBank/DDBJ databases">
        <title>Streptantibioticus silvisoli sp. nov., acidotolerant actinomycetes 1 from pine litter.</title>
        <authorList>
            <person name="Swiecimska M."/>
            <person name="Golinska P."/>
            <person name="Sangal V."/>
            <person name="Wachnowicz B."/>
            <person name="Goodfellow M."/>
        </authorList>
    </citation>
    <scope>NUCLEOTIDE SEQUENCE</scope>
    <source>
        <strain evidence="2">SL13</strain>
    </source>
</reference>
<organism evidence="2">
    <name type="scientific">Streptantibioticus silvisoli</name>
    <dbReference type="NCBI Taxonomy" id="2705255"/>
    <lineage>
        <taxon>Bacteria</taxon>
        <taxon>Bacillati</taxon>
        <taxon>Actinomycetota</taxon>
        <taxon>Actinomycetes</taxon>
        <taxon>Kitasatosporales</taxon>
        <taxon>Streptomycetaceae</taxon>
        <taxon>Streptantibioticus</taxon>
    </lineage>
</organism>
<dbReference type="AlphaFoldDB" id="A0AA90KI46"/>
<dbReference type="EMBL" id="JABXJJ020000029">
    <property type="protein sequence ID" value="MDI5972209.1"/>
    <property type="molecule type" value="Genomic_DNA"/>
</dbReference>
<gene>
    <name evidence="2" type="ORF">POF50_023215</name>
</gene>
<name>A0AA90KI46_9ACTN</name>
<protein>
    <submittedName>
        <fullName evidence="2">Uncharacterized protein</fullName>
    </submittedName>
</protein>
<evidence type="ECO:0000313" key="2">
    <source>
        <dbReference type="EMBL" id="MDI5972209.1"/>
    </source>
</evidence>
<evidence type="ECO:0000256" key="1">
    <source>
        <dbReference type="SAM" id="MobiDB-lite"/>
    </source>
</evidence>
<comment type="caution">
    <text evidence="2">The sequence shown here is derived from an EMBL/GenBank/DDBJ whole genome shotgun (WGS) entry which is preliminary data.</text>
</comment>
<accession>A0AA90KI46</accession>
<proteinExistence type="predicted"/>
<sequence>MATPAHPEAPYRGAAAPCPHPARRRVPAAARALPPAGRRPCDHPRGPLSDRTPRVPRVPTSTGAAGPRHRAAACAAARTRLPKES</sequence>